<dbReference type="RefSeq" id="WP_012639133.1">
    <property type="nucleotide sequence ID" value="NC_011901.1"/>
</dbReference>
<dbReference type="eggNOG" id="COG1416">
    <property type="taxonomic scope" value="Bacteria"/>
</dbReference>
<feature type="chain" id="PRO_5002870510" description="DsrE family protein" evidence="1">
    <location>
        <begin position="25"/>
        <end position="150"/>
    </location>
</feature>
<dbReference type="Proteomes" id="UP000002383">
    <property type="component" value="Chromosome"/>
</dbReference>
<dbReference type="PANTHER" id="PTHR37691">
    <property type="entry name" value="BLR3518 PROTEIN"/>
    <property type="match status" value="1"/>
</dbReference>
<dbReference type="PANTHER" id="PTHR37691:SF1">
    <property type="entry name" value="BLR3518 PROTEIN"/>
    <property type="match status" value="1"/>
</dbReference>
<keyword evidence="3" id="KW-1185">Reference proteome</keyword>
<dbReference type="AlphaFoldDB" id="B8GM71"/>
<dbReference type="OrthoDB" id="6368782at2"/>
<proteinExistence type="predicted"/>
<dbReference type="KEGG" id="tgr:Tgr7_2583"/>
<reference evidence="2 3" key="1">
    <citation type="journal article" date="2011" name="Stand. Genomic Sci.">
        <title>Complete genome sequence of 'Thioalkalivibrio sulfidophilus' HL-EbGr7.</title>
        <authorList>
            <person name="Muyzer G."/>
            <person name="Sorokin D.Y."/>
            <person name="Mavromatis K."/>
            <person name="Lapidus A."/>
            <person name="Clum A."/>
            <person name="Ivanova N."/>
            <person name="Pati A."/>
            <person name="d'Haeseleer P."/>
            <person name="Woyke T."/>
            <person name="Kyrpides N.C."/>
        </authorList>
    </citation>
    <scope>NUCLEOTIDE SEQUENCE [LARGE SCALE GENOMIC DNA]</scope>
    <source>
        <strain evidence="2 3">HL-EbGR7</strain>
    </source>
</reference>
<feature type="signal peptide" evidence="1">
    <location>
        <begin position="1"/>
        <end position="24"/>
    </location>
</feature>
<gene>
    <name evidence="2" type="ordered locus">Tgr7_2583</name>
</gene>
<keyword evidence="1" id="KW-0732">Signal</keyword>
<accession>B8GM71</accession>
<dbReference type="EMBL" id="CP001339">
    <property type="protein sequence ID" value="ACL73658.1"/>
    <property type="molecule type" value="Genomic_DNA"/>
</dbReference>
<evidence type="ECO:0000256" key="1">
    <source>
        <dbReference type="SAM" id="SignalP"/>
    </source>
</evidence>
<dbReference type="STRING" id="396588.Tgr7_2583"/>
<evidence type="ECO:0000313" key="3">
    <source>
        <dbReference type="Proteomes" id="UP000002383"/>
    </source>
</evidence>
<dbReference type="Gene3D" id="3.40.1260.10">
    <property type="entry name" value="DsrEFH-like"/>
    <property type="match status" value="1"/>
</dbReference>
<organism evidence="2 3">
    <name type="scientific">Thioalkalivibrio sulfidiphilus (strain HL-EbGR7)</name>
    <dbReference type="NCBI Taxonomy" id="396588"/>
    <lineage>
        <taxon>Bacteria</taxon>
        <taxon>Pseudomonadati</taxon>
        <taxon>Pseudomonadota</taxon>
        <taxon>Gammaproteobacteria</taxon>
        <taxon>Chromatiales</taxon>
        <taxon>Ectothiorhodospiraceae</taxon>
        <taxon>Thioalkalivibrio</taxon>
    </lineage>
</organism>
<name>B8GM71_THISH</name>
<sequence precursor="true">MPSRLVSLLLLVFLVASFSAVSFAADTEAKPFAEKRVVLQISEDSVQRQTLVLNVANNLIRHYGPDKVDVEIVAFGPGLNMLIKGNPNDERINSMAEQSGVRFAACLNTFSNMTRTLGYEPELNANAVKVDAGVVRMIDLTEQGYVLIRP</sequence>
<dbReference type="SUPFAM" id="SSF75169">
    <property type="entry name" value="DsrEFH-like"/>
    <property type="match status" value="1"/>
</dbReference>
<protein>
    <recommendedName>
        <fullName evidence="4">DsrE family protein</fullName>
    </recommendedName>
</protein>
<evidence type="ECO:0000313" key="2">
    <source>
        <dbReference type="EMBL" id="ACL73658.1"/>
    </source>
</evidence>
<evidence type="ECO:0008006" key="4">
    <source>
        <dbReference type="Google" id="ProtNLM"/>
    </source>
</evidence>
<dbReference type="InterPro" id="IPR027396">
    <property type="entry name" value="DsrEFH-like"/>
</dbReference>
<dbReference type="HOGENOM" id="CLU_127515_1_1_6"/>